<sequence>MPGFNIRSQSNVANLQVFVSKYSEGNDDWYPVPKDFTDPAQYHWERQGWEVVAFQDPATGVRRGWYLDCGSNTTVAITFAGFNQDLGIVRGASA</sequence>
<evidence type="ECO:0000313" key="2">
    <source>
        <dbReference type="Proteomes" id="UP001148786"/>
    </source>
</evidence>
<dbReference type="AlphaFoldDB" id="A0A9W8MVL0"/>
<dbReference type="OrthoDB" id="2940489at2759"/>
<protein>
    <submittedName>
        <fullName evidence="1">Uncharacterized protein</fullName>
    </submittedName>
</protein>
<proteinExistence type="predicted"/>
<evidence type="ECO:0000313" key="1">
    <source>
        <dbReference type="EMBL" id="KAJ3512751.1"/>
    </source>
</evidence>
<dbReference type="Proteomes" id="UP001148786">
    <property type="component" value="Unassembled WGS sequence"/>
</dbReference>
<gene>
    <name evidence="1" type="ORF">NLJ89_g3340</name>
</gene>
<dbReference type="EMBL" id="JANKHO010000238">
    <property type="protein sequence ID" value="KAJ3512751.1"/>
    <property type="molecule type" value="Genomic_DNA"/>
</dbReference>
<keyword evidence="2" id="KW-1185">Reference proteome</keyword>
<comment type="caution">
    <text evidence="1">The sequence shown here is derived from an EMBL/GenBank/DDBJ whole genome shotgun (WGS) entry which is preliminary data.</text>
</comment>
<accession>A0A9W8MVL0</accession>
<reference evidence="1" key="1">
    <citation type="submission" date="2022-07" db="EMBL/GenBank/DDBJ databases">
        <title>Genome Sequence of Agrocybe chaxingu.</title>
        <authorList>
            <person name="Buettner E."/>
        </authorList>
    </citation>
    <scope>NUCLEOTIDE SEQUENCE</scope>
    <source>
        <strain evidence="1">MP-N11</strain>
    </source>
</reference>
<organism evidence="1 2">
    <name type="scientific">Agrocybe chaxingu</name>
    <dbReference type="NCBI Taxonomy" id="84603"/>
    <lineage>
        <taxon>Eukaryota</taxon>
        <taxon>Fungi</taxon>
        <taxon>Dikarya</taxon>
        <taxon>Basidiomycota</taxon>
        <taxon>Agaricomycotina</taxon>
        <taxon>Agaricomycetes</taxon>
        <taxon>Agaricomycetidae</taxon>
        <taxon>Agaricales</taxon>
        <taxon>Agaricineae</taxon>
        <taxon>Strophariaceae</taxon>
        <taxon>Agrocybe</taxon>
    </lineage>
</organism>
<name>A0A9W8MVL0_9AGAR</name>